<name>L8WM88_THACA</name>
<dbReference type="AlphaFoldDB" id="L8WM88"/>
<protein>
    <submittedName>
        <fullName evidence="1">Uncharacterized protein</fullName>
    </submittedName>
</protein>
<dbReference type="Proteomes" id="UP000011668">
    <property type="component" value="Unassembled WGS sequence"/>
</dbReference>
<proteinExistence type="predicted"/>
<reference evidence="1 2" key="1">
    <citation type="journal article" date="2013" name="Nat. Commun.">
        <title>The evolution and pathogenic mechanisms of the rice sheath blight pathogen.</title>
        <authorList>
            <person name="Zheng A."/>
            <person name="Lin R."/>
            <person name="Xu L."/>
            <person name="Qin P."/>
            <person name="Tang C."/>
            <person name="Ai P."/>
            <person name="Zhang D."/>
            <person name="Liu Y."/>
            <person name="Sun Z."/>
            <person name="Feng H."/>
            <person name="Wang Y."/>
            <person name="Chen Y."/>
            <person name="Liang X."/>
            <person name="Fu R."/>
            <person name="Li Q."/>
            <person name="Zhang J."/>
            <person name="Yu X."/>
            <person name="Xie Z."/>
            <person name="Ding L."/>
            <person name="Guan P."/>
            <person name="Tang J."/>
            <person name="Liang Y."/>
            <person name="Wang S."/>
            <person name="Deng Q."/>
            <person name="Li S."/>
            <person name="Zhu J."/>
            <person name="Wang L."/>
            <person name="Liu H."/>
            <person name="Li P."/>
        </authorList>
    </citation>
    <scope>NUCLEOTIDE SEQUENCE [LARGE SCALE GENOMIC DNA]</scope>
    <source>
        <strain evidence="2">AG-1 IA</strain>
    </source>
</reference>
<dbReference type="HOGENOM" id="CLU_3224887_0_0_1"/>
<comment type="caution">
    <text evidence="1">The sequence shown here is derived from an EMBL/GenBank/DDBJ whole genome shotgun (WGS) entry which is preliminary data.</text>
</comment>
<dbReference type="EMBL" id="AFRT01002413">
    <property type="protein sequence ID" value="ELU37867.1"/>
    <property type="molecule type" value="Genomic_DNA"/>
</dbReference>
<organism evidence="1 2">
    <name type="scientific">Thanatephorus cucumeris (strain AG1-IA)</name>
    <name type="common">Rice sheath blight fungus</name>
    <name type="synonym">Rhizoctonia solani</name>
    <dbReference type="NCBI Taxonomy" id="983506"/>
    <lineage>
        <taxon>Eukaryota</taxon>
        <taxon>Fungi</taxon>
        <taxon>Dikarya</taxon>
        <taxon>Basidiomycota</taxon>
        <taxon>Agaricomycotina</taxon>
        <taxon>Agaricomycetes</taxon>
        <taxon>Cantharellales</taxon>
        <taxon>Ceratobasidiaceae</taxon>
        <taxon>Rhizoctonia</taxon>
        <taxon>Rhizoctonia solani AG-1</taxon>
    </lineage>
</organism>
<gene>
    <name evidence="1" type="ORF">AG1IA_08107</name>
</gene>
<evidence type="ECO:0000313" key="2">
    <source>
        <dbReference type="Proteomes" id="UP000011668"/>
    </source>
</evidence>
<keyword evidence="2" id="KW-1185">Reference proteome</keyword>
<accession>L8WM88</accession>
<evidence type="ECO:0000313" key="1">
    <source>
        <dbReference type="EMBL" id="ELU37867.1"/>
    </source>
</evidence>
<sequence>MAFDDYIRLLNKNEIFKTTQPKWFRNVSEGTIRIADLSAMDYPL</sequence>